<comment type="caution">
    <text evidence="1">The sequence shown here is derived from an EMBL/GenBank/DDBJ whole genome shotgun (WGS) entry which is preliminary data.</text>
</comment>
<keyword evidence="2" id="KW-1185">Reference proteome</keyword>
<organism evidence="1 2">
    <name type="scientific">Inconstantimicrobium mannanitabidum</name>
    <dbReference type="NCBI Taxonomy" id="1604901"/>
    <lineage>
        <taxon>Bacteria</taxon>
        <taxon>Bacillati</taxon>
        <taxon>Bacillota</taxon>
        <taxon>Clostridia</taxon>
        <taxon>Eubacteriales</taxon>
        <taxon>Clostridiaceae</taxon>
        <taxon>Inconstantimicrobium</taxon>
    </lineage>
</organism>
<sequence length="450" mass="51745">MSKRNYSTLKWTVLFAIPLTIVSLIILAGFYPGIMTSDSLSQWYQIKDHDFGDWHPVIHTWFMMLILKVWYSPAAVALVQIILMSLVLGYGLALFKQYGVDKIKLIIISVIAAILPEIPVMTVCIWKDIIYVIFVTLLTILMIRIYFEGDSLLSQKGFCIALFIVTIGTMLFRHNGIIPGIMTLMLLFILLKKHRKRVFIIFSLALITQVIVTGPIYKLFNVEPGSKSETFCVLINSIGRTAKYQGNKISEADKAKMSEILPYEKWGQDYNEYTTDYIKFDKDFKREKINQDTIGFVGLWFSIFKSAPMETVKAYVQLSNLIWNPVSGFVNNNIAYPIDNNTLGIKSTKILGSISDKILNLYLRIRMHRSFWRPAIPMYLFFILMLFAFVKNRNIKLLLIMSPVVFNILSLVLTIPAQDFRYLFSNYTVLLITAPMLFIKGTKMREVENG</sequence>
<dbReference type="EMBL" id="BROD01000001">
    <property type="protein sequence ID" value="GKX68078.1"/>
    <property type="molecule type" value="Genomic_DNA"/>
</dbReference>
<protein>
    <submittedName>
        <fullName evidence="1">Uncharacterized protein</fullName>
    </submittedName>
</protein>
<gene>
    <name evidence="1" type="ORF">rsdtw13_33360</name>
</gene>
<evidence type="ECO:0000313" key="2">
    <source>
        <dbReference type="Proteomes" id="UP001058074"/>
    </source>
</evidence>
<name>A0ACB5RGA0_9CLOT</name>
<reference evidence="1" key="1">
    <citation type="journal article" date="2025" name="Int. J. Syst. Evol. Microbiol.">
        <title>Inconstantimicrobium mannanitabidum sp. nov., a novel member of the family Clostridiaceae isolated from anoxic soil under the treatment of reductive soil disinfestation.</title>
        <authorList>
            <person name="Ueki A."/>
            <person name="Tonouchi A."/>
            <person name="Honma S."/>
            <person name="Kaku N."/>
            <person name="Ueki K."/>
        </authorList>
    </citation>
    <scope>NUCLEOTIDE SEQUENCE</scope>
    <source>
        <strain evidence="1">TW13</strain>
    </source>
</reference>
<evidence type="ECO:0000313" key="1">
    <source>
        <dbReference type="EMBL" id="GKX68078.1"/>
    </source>
</evidence>
<proteinExistence type="predicted"/>
<accession>A0ACB5RGA0</accession>
<dbReference type="Proteomes" id="UP001058074">
    <property type="component" value="Unassembled WGS sequence"/>
</dbReference>